<sequence>QSKTSLSSLKQTAHGHGDGDARRSSSLHPHFTVSRSQWLPCPPHWSSSWASHFHSGRSDSSKEFRDPACDPLRPLPQAETGSLCHADGQSQHPRDWCLERARAPHARHWPSPILARPVSASISTAHSRCLASFIGEVEFASSHRQREYTCLSGVSCSSGTACITNSALDTLVSYGSSCPFRAALVLGASYRTPASSCHCALGNQLPGTFCQSDSWLRSPVLSIPYEVARRSMTSFEPFQCLHLYMHTEPFNLLFNHNLLSRPSRFIFVFCINPCPYPNTSRGWEWRPPARLTPPVRISAESASHHPGNNGSRRRLALCKAL</sequence>
<proteinExistence type="predicted"/>
<dbReference type="Proteomes" id="UP000799750">
    <property type="component" value="Unassembled WGS sequence"/>
</dbReference>
<reference evidence="2" key="1">
    <citation type="journal article" date="2020" name="Stud. Mycol.">
        <title>101 Dothideomycetes genomes: a test case for predicting lifestyles and emergence of pathogens.</title>
        <authorList>
            <person name="Haridas S."/>
            <person name="Albert R."/>
            <person name="Binder M."/>
            <person name="Bloem J."/>
            <person name="Labutti K."/>
            <person name="Salamov A."/>
            <person name="Andreopoulos B."/>
            <person name="Baker S."/>
            <person name="Barry K."/>
            <person name="Bills G."/>
            <person name="Bluhm B."/>
            <person name="Cannon C."/>
            <person name="Castanera R."/>
            <person name="Culley D."/>
            <person name="Daum C."/>
            <person name="Ezra D."/>
            <person name="Gonzalez J."/>
            <person name="Henrissat B."/>
            <person name="Kuo A."/>
            <person name="Liang C."/>
            <person name="Lipzen A."/>
            <person name="Lutzoni F."/>
            <person name="Magnuson J."/>
            <person name="Mondo S."/>
            <person name="Nolan M."/>
            <person name="Ohm R."/>
            <person name="Pangilinan J."/>
            <person name="Park H.-J."/>
            <person name="Ramirez L."/>
            <person name="Alfaro M."/>
            <person name="Sun H."/>
            <person name="Tritt A."/>
            <person name="Yoshinaga Y."/>
            <person name="Zwiers L.-H."/>
            <person name="Turgeon B."/>
            <person name="Goodwin S."/>
            <person name="Spatafora J."/>
            <person name="Crous P."/>
            <person name="Grigoriev I."/>
        </authorList>
    </citation>
    <scope>NUCLEOTIDE SEQUENCE</scope>
    <source>
        <strain evidence="2">CBS 269.34</strain>
    </source>
</reference>
<evidence type="ECO:0000256" key="1">
    <source>
        <dbReference type="SAM" id="MobiDB-lite"/>
    </source>
</evidence>
<name>A0A6A6QUU6_9PEZI</name>
<dbReference type="AlphaFoldDB" id="A0A6A6QUU6"/>
<feature type="region of interest" description="Disordered" evidence="1">
    <location>
        <begin position="1"/>
        <end position="28"/>
    </location>
</feature>
<protein>
    <submittedName>
        <fullName evidence="2">Uncharacterized protein</fullName>
    </submittedName>
</protein>
<keyword evidence="3" id="KW-1185">Reference proteome</keyword>
<accession>A0A6A6QUU6</accession>
<evidence type="ECO:0000313" key="3">
    <source>
        <dbReference type="Proteomes" id="UP000799750"/>
    </source>
</evidence>
<feature type="compositionally biased region" description="Polar residues" evidence="1">
    <location>
        <begin position="1"/>
        <end position="11"/>
    </location>
</feature>
<organism evidence="2 3">
    <name type="scientific">Lophium mytilinum</name>
    <dbReference type="NCBI Taxonomy" id="390894"/>
    <lineage>
        <taxon>Eukaryota</taxon>
        <taxon>Fungi</taxon>
        <taxon>Dikarya</taxon>
        <taxon>Ascomycota</taxon>
        <taxon>Pezizomycotina</taxon>
        <taxon>Dothideomycetes</taxon>
        <taxon>Pleosporomycetidae</taxon>
        <taxon>Mytilinidiales</taxon>
        <taxon>Mytilinidiaceae</taxon>
        <taxon>Lophium</taxon>
    </lineage>
</organism>
<dbReference type="EMBL" id="MU004188">
    <property type="protein sequence ID" value="KAF2496191.1"/>
    <property type="molecule type" value="Genomic_DNA"/>
</dbReference>
<gene>
    <name evidence="2" type="ORF">BU16DRAFT_608902</name>
</gene>
<evidence type="ECO:0000313" key="2">
    <source>
        <dbReference type="EMBL" id="KAF2496191.1"/>
    </source>
</evidence>
<feature type="non-terminal residue" evidence="2">
    <location>
        <position position="1"/>
    </location>
</feature>